<keyword evidence="1 2" id="KW-0436">Ligase</keyword>
<evidence type="ECO:0000256" key="1">
    <source>
        <dbReference type="ARBA" id="ARBA00022598"/>
    </source>
</evidence>
<name>A0ABS9GWC8_9BACL</name>
<evidence type="ECO:0000259" key="3">
    <source>
        <dbReference type="Pfam" id="PF10079"/>
    </source>
</evidence>
<dbReference type="InterPro" id="IPR055399">
    <property type="entry name" value="CC_BshC"/>
</dbReference>
<comment type="similarity">
    <text evidence="2">Belongs to the BshC family.</text>
</comment>
<organism evidence="5 6">
    <name type="scientific">Pseudalkalibacillus berkeleyi</name>
    <dbReference type="NCBI Taxonomy" id="1069813"/>
    <lineage>
        <taxon>Bacteria</taxon>
        <taxon>Bacillati</taxon>
        <taxon>Bacillota</taxon>
        <taxon>Bacilli</taxon>
        <taxon>Bacillales</taxon>
        <taxon>Fictibacillaceae</taxon>
        <taxon>Pseudalkalibacillus</taxon>
    </lineage>
</organism>
<feature type="domain" description="Bacillithiol biosynthesis BshC N-terminal Rossmann-like" evidence="3">
    <location>
        <begin position="1"/>
        <end position="378"/>
    </location>
</feature>
<dbReference type="InterPro" id="IPR011199">
    <property type="entry name" value="Bacillithiol_biosynth_BshC"/>
</dbReference>
<dbReference type="NCBIfam" id="TIGR03998">
    <property type="entry name" value="thiol_BshC"/>
    <property type="match status" value="1"/>
</dbReference>
<dbReference type="Pfam" id="PF10079">
    <property type="entry name" value="Rossmann-like_BshC"/>
    <property type="match status" value="1"/>
</dbReference>
<comment type="function">
    <text evidence="2">Involved in bacillithiol (BSH) biosynthesis. May catalyze the last step of the pathway, the addition of cysteine to glucosamine malate (GlcN-Mal) to generate BSH.</text>
</comment>
<dbReference type="Proteomes" id="UP001649381">
    <property type="component" value="Unassembled WGS sequence"/>
</dbReference>
<evidence type="ECO:0000313" key="6">
    <source>
        <dbReference type="Proteomes" id="UP001649381"/>
    </source>
</evidence>
<proteinExistence type="inferred from homology"/>
<dbReference type="EMBL" id="JAKIJS010000001">
    <property type="protein sequence ID" value="MCF6137004.1"/>
    <property type="molecule type" value="Genomic_DNA"/>
</dbReference>
<protein>
    <recommendedName>
        <fullName evidence="2">Putative cysteine ligase BshC</fullName>
        <ecNumber evidence="2">6.-.-.-</ecNumber>
    </recommendedName>
</protein>
<accession>A0ABS9GWC8</accession>
<dbReference type="InterPro" id="IPR055398">
    <property type="entry name" value="Rossmann-like_BshC"/>
</dbReference>
<evidence type="ECO:0000313" key="5">
    <source>
        <dbReference type="EMBL" id="MCF6137004.1"/>
    </source>
</evidence>
<comment type="caution">
    <text evidence="5">The sequence shown here is derived from an EMBL/GenBank/DDBJ whole genome shotgun (WGS) entry which is preliminary data.</text>
</comment>
<dbReference type="EC" id="6.-.-.-" evidence="2"/>
<dbReference type="PIRSF" id="PIRSF012535">
    <property type="entry name" value="UCP012535"/>
    <property type="match status" value="1"/>
</dbReference>
<gene>
    <name evidence="2 5" type="primary">bshC</name>
    <name evidence="5" type="ORF">L2716_04620</name>
</gene>
<keyword evidence="6" id="KW-1185">Reference proteome</keyword>
<evidence type="ECO:0000256" key="2">
    <source>
        <dbReference type="HAMAP-Rule" id="MF_01867"/>
    </source>
</evidence>
<dbReference type="RefSeq" id="WP_236332239.1">
    <property type="nucleotide sequence ID" value="NZ_JAKIJS010000001.1"/>
</dbReference>
<dbReference type="Pfam" id="PF24850">
    <property type="entry name" value="CC_BshC"/>
    <property type="match status" value="1"/>
</dbReference>
<evidence type="ECO:0000259" key="4">
    <source>
        <dbReference type="Pfam" id="PF24850"/>
    </source>
</evidence>
<sequence length="539" mass="62778">MNVHDLPYTKKDDLYTAYLSGDESVRSLFHYDPMDEESYFQRWKALKERKFQREALHNHLKAFHLHLPASEKTFDNIDRLKNPDTTVVVTGQQAGLLTGPLYSIHKCMSAILFAKEKEKQLGAPVVPVFWIAGEDHDFDEVNHINVIQKNDIIKKKILMNEGKRSVSNIRLEKDRLRQWVDEVIRSFGEKKHTQDLKQLMEDAVDHSTSMTDFFAYLMLKLFEDQGLVMMDAHHPEIRKLESATFQAMIANTEEIDGAFQKGSEQLHSLGYPSLIESEENNSHLFIEEQDARVLLIREDGHFRGKNNECLYSKEELLNIAKETPHRLSNNVVTRPLMQELILPTLAFVAGPGEVSYWSMLKSVFEVHNVTMPPIVPRLSLALVDRTTQKMLDETKLDLKSVLKTGTQKEKEKWLSDQVSFDLDAQITKSLQIFKEEHDQLKHSALSLDKGLQQVTEKNWTIIENQINYLKKSMERSIHRQHEVELRKYDYIQAHLLPNGQPQERILNIFYYINEYGMEMIQELIAQRYKWNGNLQIVCI</sequence>
<reference evidence="5 6" key="1">
    <citation type="submission" date="2022-01" db="EMBL/GenBank/DDBJ databases">
        <title>Alkalihalobacillus sp. EGI L200015, a novel bacterium isolated from a salt lake sediment.</title>
        <authorList>
            <person name="Gao L."/>
            <person name="Fang B.-Z."/>
            <person name="Li W.-J."/>
        </authorList>
    </citation>
    <scope>NUCLEOTIDE SEQUENCE [LARGE SCALE GENOMIC DNA]</scope>
    <source>
        <strain evidence="5 6">KCTC 12718</strain>
    </source>
</reference>
<feature type="domain" description="Bacillithiol biosynthesis BshC C-terminal coiled-coil" evidence="4">
    <location>
        <begin position="382"/>
        <end position="537"/>
    </location>
</feature>
<dbReference type="HAMAP" id="MF_01867">
    <property type="entry name" value="BshC"/>
    <property type="match status" value="1"/>
</dbReference>